<keyword evidence="10" id="KW-1185">Reference proteome</keyword>
<evidence type="ECO:0000256" key="8">
    <source>
        <dbReference type="SAM" id="Phobius"/>
    </source>
</evidence>
<protein>
    <submittedName>
        <fullName evidence="9">AEC family transporter</fullName>
    </submittedName>
</protein>
<dbReference type="Gene3D" id="1.20.1530.20">
    <property type="match status" value="1"/>
</dbReference>
<evidence type="ECO:0000256" key="5">
    <source>
        <dbReference type="ARBA" id="ARBA00022692"/>
    </source>
</evidence>
<keyword evidence="5 8" id="KW-0812">Transmembrane</keyword>
<feature type="transmembrane region" description="Helical" evidence="8">
    <location>
        <begin position="199"/>
        <end position="218"/>
    </location>
</feature>
<gene>
    <name evidence="9" type="ORF">AAA081_08690</name>
</gene>
<dbReference type="Pfam" id="PF03547">
    <property type="entry name" value="Mem_trans"/>
    <property type="match status" value="1"/>
</dbReference>
<evidence type="ECO:0000256" key="1">
    <source>
        <dbReference type="ARBA" id="ARBA00004651"/>
    </source>
</evidence>
<organism evidence="9 10">
    <name type="scientific">Aedoeadaptatus acetigenes</name>
    <dbReference type="NCBI Taxonomy" id="2981723"/>
    <lineage>
        <taxon>Bacteria</taxon>
        <taxon>Bacillati</taxon>
        <taxon>Bacillota</taxon>
        <taxon>Tissierellia</taxon>
        <taxon>Tissierellales</taxon>
        <taxon>Peptoniphilaceae</taxon>
        <taxon>Aedoeadaptatus</taxon>
    </lineage>
</organism>
<comment type="subcellular location">
    <subcellularLocation>
        <location evidence="1">Cell membrane</location>
        <topology evidence="1">Multi-pass membrane protein</topology>
    </subcellularLocation>
</comment>
<comment type="similarity">
    <text evidence="2">Belongs to the auxin efflux carrier (TC 2.A.69) family.</text>
</comment>
<dbReference type="InterPro" id="IPR038770">
    <property type="entry name" value="Na+/solute_symporter_sf"/>
</dbReference>
<feature type="transmembrane region" description="Helical" evidence="8">
    <location>
        <begin position="172"/>
        <end position="193"/>
    </location>
</feature>
<sequence>MTHFLLGANIIFPIFFVLFVGYAAKEKGFLDDAFVKKATWLVFYIALPLKLFDNMRTAEIRTLNVPYVIYILSGISIIFFGTWFFARFFIKDRKKLSSFIHCAFRSNFVYVGFPILDALYDTPPAEHIMIIIAFGLTLYNILAIFILTYYGEDPDAKVRPAAIAIKVLKNPMIIGIVTGLLFNFLHIPVYVGLTDGMNLLARLSTPLSLILIGAGLDFSSLKDDLGLILAAASIRTVLTPLLLVPLGLFMGLGKTELGVAYVFWSTPCAINCFIFAREMGSDYRLASKIITASFLFAMITYPIGIGWLQLLGIL</sequence>
<dbReference type="Proteomes" id="UP001481872">
    <property type="component" value="Unassembled WGS sequence"/>
</dbReference>
<dbReference type="RefSeq" id="WP_349054640.1">
    <property type="nucleotide sequence ID" value="NZ_JBBNPS010000039.1"/>
</dbReference>
<evidence type="ECO:0000256" key="4">
    <source>
        <dbReference type="ARBA" id="ARBA00022475"/>
    </source>
</evidence>
<evidence type="ECO:0000256" key="2">
    <source>
        <dbReference type="ARBA" id="ARBA00010145"/>
    </source>
</evidence>
<keyword evidence="3" id="KW-0813">Transport</keyword>
<evidence type="ECO:0000256" key="7">
    <source>
        <dbReference type="ARBA" id="ARBA00023136"/>
    </source>
</evidence>
<feature type="transmembrane region" description="Helical" evidence="8">
    <location>
        <begin position="6"/>
        <end position="22"/>
    </location>
</feature>
<reference evidence="9 10" key="1">
    <citation type="submission" date="2024-04" db="EMBL/GenBank/DDBJ databases">
        <title>Human intestinal bacterial collection.</title>
        <authorList>
            <person name="Pauvert C."/>
            <person name="Hitch T.C.A."/>
            <person name="Clavel T."/>
        </authorList>
    </citation>
    <scope>NUCLEOTIDE SEQUENCE [LARGE SCALE GENOMIC DNA]</scope>
    <source>
        <strain evidence="9 10">CLA-SR-H026</strain>
    </source>
</reference>
<evidence type="ECO:0000313" key="9">
    <source>
        <dbReference type="EMBL" id="MEQ3354368.1"/>
    </source>
</evidence>
<evidence type="ECO:0000256" key="3">
    <source>
        <dbReference type="ARBA" id="ARBA00022448"/>
    </source>
</evidence>
<feature type="transmembrane region" description="Helical" evidence="8">
    <location>
        <begin position="98"/>
        <end position="116"/>
    </location>
</feature>
<feature type="transmembrane region" description="Helical" evidence="8">
    <location>
        <begin position="258"/>
        <end position="277"/>
    </location>
</feature>
<keyword evidence="4" id="KW-1003">Cell membrane</keyword>
<dbReference type="EMBL" id="JBBNPS010000039">
    <property type="protein sequence ID" value="MEQ3354368.1"/>
    <property type="molecule type" value="Genomic_DNA"/>
</dbReference>
<evidence type="ECO:0000313" key="10">
    <source>
        <dbReference type="Proteomes" id="UP001481872"/>
    </source>
</evidence>
<name>A0ABV1J8Y3_9FIRM</name>
<comment type="caution">
    <text evidence="9">The sequence shown here is derived from an EMBL/GenBank/DDBJ whole genome shotgun (WGS) entry which is preliminary data.</text>
</comment>
<feature type="transmembrane region" description="Helical" evidence="8">
    <location>
        <begin position="289"/>
        <end position="310"/>
    </location>
</feature>
<feature type="transmembrane region" description="Helical" evidence="8">
    <location>
        <begin position="128"/>
        <end position="151"/>
    </location>
</feature>
<dbReference type="PANTHER" id="PTHR36838">
    <property type="entry name" value="AUXIN EFFLUX CARRIER FAMILY PROTEIN"/>
    <property type="match status" value="1"/>
</dbReference>
<dbReference type="PANTHER" id="PTHR36838:SF4">
    <property type="entry name" value="AUXIN EFFLUX CARRIER FAMILY PROTEIN"/>
    <property type="match status" value="1"/>
</dbReference>
<dbReference type="InterPro" id="IPR004776">
    <property type="entry name" value="Mem_transp_PIN-like"/>
</dbReference>
<feature type="transmembrane region" description="Helical" evidence="8">
    <location>
        <begin position="225"/>
        <end position="252"/>
    </location>
</feature>
<keyword evidence="7 8" id="KW-0472">Membrane</keyword>
<evidence type="ECO:0000256" key="6">
    <source>
        <dbReference type="ARBA" id="ARBA00022989"/>
    </source>
</evidence>
<accession>A0ABV1J8Y3</accession>
<keyword evidence="6 8" id="KW-1133">Transmembrane helix</keyword>
<feature type="transmembrane region" description="Helical" evidence="8">
    <location>
        <begin position="67"/>
        <end position="86"/>
    </location>
</feature>
<proteinExistence type="inferred from homology"/>